<feature type="transmembrane region" description="Helical" evidence="2">
    <location>
        <begin position="231"/>
        <end position="253"/>
    </location>
</feature>
<keyword evidence="2" id="KW-1133">Transmembrane helix</keyword>
<protein>
    <submittedName>
        <fullName evidence="4">VanW family protein</fullName>
    </submittedName>
</protein>
<dbReference type="Pfam" id="PF04294">
    <property type="entry name" value="VanW"/>
    <property type="match status" value="1"/>
</dbReference>
<evidence type="ECO:0000259" key="3">
    <source>
        <dbReference type="Pfam" id="PF12229"/>
    </source>
</evidence>
<accession>A0ABW2RID6</accession>
<feature type="compositionally biased region" description="Basic and acidic residues" evidence="1">
    <location>
        <begin position="183"/>
        <end position="192"/>
    </location>
</feature>
<gene>
    <name evidence="4" type="ORF">ACFQNG_06180</name>
</gene>
<name>A0ABW2RID6_9BACL</name>
<organism evidence="4 5">
    <name type="scientific">Laceyella putida</name>
    <dbReference type="NCBI Taxonomy" id="110101"/>
    <lineage>
        <taxon>Bacteria</taxon>
        <taxon>Bacillati</taxon>
        <taxon>Bacillota</taxon>
        <taxon>Bacilli</taxon>
        <taxon>Bacillales</taxon>
        <taxon>Thermoactinomycetaceae</taxon>
        <taxon>Laceyella</taxon>
    </lineage>
</organism>
<keyword evidence="2" id="KW-0472">Membrane</keyword>
<dbReference type="Pfam" id="PF12229">
    <property type="entry name" value="PG_binding_4"/>
    <property type="match status" value="1"/>
</dbReference>
<dbReference type="RefSeq" id="WP_379864018.1">
    <property type="nucleotide sequence ID" value="NZ_JBHTBW010000017.1"/>
</dbReference>
<comment type="caution">
    <text evidence="4">The sequence shown here is derived from an EMBL/GenBank/DDBJ whole genome shotgun (WGS) entry which is preliminary data.</text>
</comment>
<dbReference type="InterPro" id="IPR052913">
    <property type="entry name" value="Glycopeptide_resist_protein"/>
</dbReference>
<feature type="region of interest" description="Disordered" evidence="1">
    <location>
        <begin position="183"/>
        <end position="212"/>
    </location>
</feature>
<dbReference type="InterPro" id="IPR022029">
    <property type="entry name" value="YoaR-like_PG-bd"/>
</dbReference>
<feature type="compositionally biased region" description="Basic and acidic residues" evidence="1">
    <location>
        <begin position="76"/>
        <end position="102"/>
    </location>
</feature>
<dbReference type="InterPro" id="IPR007391">
    <property type="entry name" value="Vancomycin_resist_VanW"/>
</dbReference>
<dbReference type="Proteomes" id="UP001596500">
    <property type="component" value="Unassembled WGS sequence"/>
</dbReference>
<feature type="domain" description="YoaR-like putative peptidoglycan binding" evidence="3">
    <location>
        <begin position="300"/>
        <end position="348"/>
    </location>
</feature>
<evidence type="ECO:0000256" key="1">
    <source>
        <dbReference type="SAM" id="MobiDB-lite"/>
    </source>
</evidence>
<keyword evidence="5" id="KW-1185">Reference proteome</keyword>
<feature type="compositionally biased region" description="Basic and acidic residues" evidence="1">
    <location>
        <begin position="1"/>
        <end position="19"/>
    </location>
</feature>
<feature type="region of interest" description="Disordered" evidence="1">
    <location>
        <begin position="1"/>
        <end position="149"/>
    </location>
</feature>
<dbReference type="PANTHER" id="PTHR35788">
    <property type="entry name" value="EXPORTED PROTEIN-RELATED"/>
    <property type="match status" value="1"/>
</dbReference>
<dbReference type="PANTHER" id="PTHR35788:SF1">
    <property type="entry name" value="EXPORTED PROTEIN"/>
    <property type="match status" value="1"/>
</dbReference>
<proteinExistence type="predicted"/>
<sequence>MESKKPMEEQLPEGKKDAAEELQSPANHESDEQMAAAPEPDAEMKPTAPVDEVTEEINSGHAEEVKGENDPQPAGAKEETKAEVTEEAKEESSHDRAFDTMELKIFGQWDTDGEAAPTIGQKKEADAAPDEALAAETEETVQNQPEEVVSAAEERQLVKEAPVSTPASVMVDFSEDIAEFEKRETRAAEEAQKAPTQAEPVPVEAGGVPDDTGVFKSVKREIRSTPRPKKLLVAAIASTMVIAGAVGFSAFAYEQQSTAVADTPKVQPVKKPNLFQLYLDDQKFELDLNTIGYDGKNQNTIDQGKLRAWLDTVQKQVNVEPKNAETTRLGAQITPEEPGRKVDVKKVETWLKNIKPLINKPQRIPTITLKPLVTTEDIKNVDKKLIGKYGTKFDPGNVNRTTNMKLASKAISGLILMPGEKFSFNAVVGPRTAKRGYKTAGVIVKGEFTEGIGGGICQVSSTLFNSVDEAGLKMVQVNHHSAEVTYVPKGRDATVSWGGPDFKFRNNLNKPVLIKIKMAGPYLTVYTYTAPGAKVNKKKVQAAPETFTQVKVNPTKPSEQLPKTGN</sequence>
<evidence type="ECO:0000313" key="5">
    <source>
        <dbReference type="Proteomes" id="UP001596500"/>
    </source>
</evidence>
<evidence type="ECO:0000256" key="2">
    <source>
        <dbReference type="SAM" id="Phobius"/>
    </source>
</evidence>
<reference evidence="5" key="1">
    <citation type="journal article" date="2019" name="Int. J. Syst. Evol. Microbiol.">
        <title>The Global Catalogue of Microorganisms (GCM) 10K type strain sequencing project: providing services to taxonomists for standard genome sequencing and annotation.</title>
        <authorList>
            <consortium name="The Broad Institute Genomics Platform"/>
            <consortium name="The Broad Institute Genome Sequencing Center for Infectious Disease"/>
            <person name="Wu L."/>
            <person name="Ma J."/>
        </authorList>
    </citation>
    <scope>NUCLEOTIDE SEQUENCE [LARGE SCALE GENOMIC DNA]</scope>
    <source>
        <strain evidence="5">CGMCC 1.12942</strain>
    </source>
</reference>
<keyword evidence="2" id="KW-0812">Transmembrane</keyword>
<evidence type="ECO:0000313" key="4">
    <source>
        <dbReference type="EMBL" id="MFC7440735.1"/>
    </source>
</evidence>
<dbReference type="EMBL" id="JBHTBW010000017">
    <property type="protein sequence ID" value="MFC7440735.1"/>
    <property type="molecule type" value="Genomic_DNA"/>
</dbReference>